<reference evidence="2 3" key="1">
    <citation type="submission" date="2016-02" db="EMBL/GenBank/DDBJ databases">
        <title>Complete genome sequence of Halocynthiibacter arcticus PAMC 20958t from arctic marine sediment.</title>
        <authorList>
            <person name="Lee Y.M."/>
            <person name="Baek K."/>
            <person name="Lee H.K."/>
            <person name="Shin S.C."/>
        </authorList>
    </citation>
    <scope>NUCLEOTIDE SEQUENCE [LARGE SCALE GENOMIC DNA]</scope>
    <source>
        <strain evidence="2">PAMC 20958</strain>
    </source>
</reference>
<keyword evidence="1" id="KW-0732">Signal</keyword>
<protein>
    <recommendedName>
        <fullName evidence="4">DUF3299 domain-containing protein</fullName>
    </recommendedName>
</protein>
<dbReference type="Pfam" id="PF11736">
    <property type="entry name" value="DUF3299"/>
    <property type="match status" value="1"/>
</dbReference>
<sequence length="169" mass="18378">MVNRHLQRRALLAGMAAATLVPSMARAEEYIDLDWEDLLPDEQSTIPNALLSSLAHDERAPLTSQQPESSGVRTEWNGQIVRLPGFIVPIDYTGTGVTAFILVPYVGACVHVPPPPANQLVFVTTPMPYESSGLFEPVNVIGMFGVSSMSTHLAEIGYALSADKIEPYR</sequence>
<dbReference type="AlphaFoldDB" id="A0A126V0W9"/>
<dbReference type="Gene3D" id="2.40.50.870">
    <property type="entry name" value="Protein of unknown function (DUF3299)"/>
    <property type="match status" value="1"/>
</dbReference>
<feature type="signal peptide" evidence="1">
    <location>
        <begin position="1"/>
        <end position="27"/>
    </location>
</feature>
<proteinExistence type="predicted"/>
<dbReference type="OrthoDB" id="9812956at2"/>
<evidence type="ECO:0008006" key="4">
    <source>
        <dbReference type="Google" id="ProtNLM"/>
    </source>
</evidence>
<accession>A0A126V0W9</accession>
<dbReference type="EMBL" id="CP014327">
    <property type="protein sequence ID" value="AML51978.1"/>
    <property type="molecule type" value="Genomic_DNA"/>
</dbReference>
<name>A0A126V0W9_9RHOB</name>
<evidence type="ECO:0000313" key="2">
    <source>
        <dbReference type="EMBL" id="AML51978.1"/>
    </source>
</evidence>
<keyword evidence="3" id="KW-1185">Reference proteome</keyword>
<feature type="chain" id="PRO_5007443259" description="DUF3299 domain-containing protein" evidence="1">
    <location>
        <begin position="28"/>
        <end position="169"/>
    </location>
</feature>
<evidence type="ECO:0000256" key="1">
    <source>
        <dbReference type="SAM" id="SignalP"/>
    </source>
</evidence>
<dbReference type="Proteomes" id="UP000070371">
    <property type="component" value="Chromosome"/>
</dbReference>
<dbReference type="InterPro" id="IPR021727">
    <property type="entry name" value="DUF3299"/>
</dbReference>
<evidence type="ECO:0000313" key="3">
    <source>
        <dbReference type="Proteomes" id="UP000070371"/>
    </source>
</evidence>
<organism evidence="2 3">
    <name type="scientific">Falsihalocynthiibacter arcticus</name>
    <dbReference type="NCBI Taxonomy" id="1579316"/>
    <lineage>
        <taxon>Bacteria</taxon>
        <taxon>Pseudomonadati</taxon>
        <taxon>Pseudomonadota</taxon>
        <taxon>Alphaproteobacteria</taxon>
        <taxon>Rhodobacterales</taxon>
        <taxon>Roseobacteraceae</taxon>
        <taxon>Falsihalocynthiibacter</taxon>
    </lineage>
</organism>
<gene>
    <name evidence="2" type="ORF">RC74_12490</name>
</gene>
<dbReference type="KEGG" id="hat:RC74_12490"/>
<dbReference type="RefSeq" id="WP_062628261.1">
    <property type="nucleotide sequence ID" value="NZ_CP014327.1"/>
</dbReference>
<dbReference type="STRING" id="1579316.RC74_12490"/>